<dbReference type="Pfam" id="PF13561">
    <property type="entry name" value="adh_short_C2"/>
    <property type="match status" value="1"/>
</dbReference>
<dbReference type="PRINTS" id="PR00080">
    <property type="entry name" value="SDRFAMILY"/>
</dbReference>
<reference evidence="4" key="1">
    <citation type="journal article" date="2019" name="Int. J. Syst. Evol. Microbiol.">
        <title>The Global Catalogue of Microorganisms (GCM) 10K type strain sequencing project: providing services to taxonomists for standard genome sequencing and annotation.</title>
        <authorList>
            <consortium name="The Broad Institute Genomics Platform"/>
            <consortium name="The Broad Institute Genome Sequencing Center for Infectious Disease"/>
            <person name="Wu L."/>
            <person name="Ma J."/>
        </authorList>
    </citation>
    <scope>NUCLEOTIDE SEQUENCE [LARGE SCALE GENOMIC DNA]</scope>
    <source>
        <strain evidence="4">JCM 16378</strain>
    </source>
</reference>
<comment type="similarity">
    <text evidence="1">Belongs to the short-chain dehydrogenases/reductases (SDR) family.</text>
</comment>
<dbReference type="InterPro" id="IPR020904">
    <property type="entry name" value="Sc_DH/Rdtase_CS"/>
</dbReference>
<dbReference type="PANTHER" id="PTHR42879">
    <property type="entry name" value="3-OXOACYL-(ACYL-CARRIER-PROTEIN) REDUCTASE"/>
    <property type="match status" value="1"/>
</dbReference>
<protein>
    <submittedName>
        <fullName evidence="3">SDR family NAD(P)-dependent oxidoreductase</fullName>
    </submittedName>
</protein>
<organism evidence="3 4">
    <name type="scientific">Pedococcus aerophilus</name>
    <dbReference type="NCBI Taxonomy" id="436356"/>
    <lineage>
        <taxon>Bacteria</taxon>
        <taxon>Bacillati</taxon>
        <taxon>Actinomycetota</taxon>
        <taxon>Actinomycetes</taxon>
        <taxon>Micrococcales</taxon>
        <taxon>Intrasporangiaceae</taxon>
        <taxon>Pedococcus</taxon>
    </lineage>
</organism>
<dbReference type="InterPro" id="IPR050259">
    <property type="entry name" value="SDR"/>
</dbReference>
<dbReference type="PANTHER" id="PTHR42879:SF2">
    <property type="entry name" value="3-OXOACYL-[ACYL-CARRIER-PROTEIN] REDUCTASE FABG"/>
    <property type="match status" value="1"/>
</dbReference>
<evidence type="ECO:0000259" key="2">
    <source>
        <dbReference type="SMART" id="SM00822"/>
    </source>
</evidence>
<dbReference type="PRINTS" id="PR00081">
    <property type="entry name" value="GDHRDH"/>
</dbReference>
<dbReference type="SMART" id="SM00822">
    <property type="entry name" value="PKS_KR"/>
    <property type="match status" value="1"/>
</dbReference>
<evidence type="ECO:0000313" key="3">
    <source>
        <dbReference type="EMBL" id="GAA2737549.1"/>
    </source>
</evidence>
<dbReference type="EMBL" id="BAAARN010000003">
    <property type="protein sequence ID" value="GAA2737549.1"/>
    <property type="molecule type" value="Genomic_DNA"/>
</dbReference>
<feature type="domain" description="Ketoreductase" evidence="2">
    <location>
        <begin position="18"/>
        <end position="210"/>
    </location>
</feature>
<dbReference type="InterPro" id="IPR002347">
    <property type="entry name" value="SDR_fam"/>
</dbReference>
<comment type="caution">
    <text evidence="3">The sequence shown here is derived from an EMBL/GenBank/DDBJ whole genome shotgun (WGS) entry which is preliminary data.</text>
</comment>
<dbReference type="InterPro" id="IPR057326">
    <property type="entry name" value="KR_dom"/>
</dbReference>
<dbReference type="InterPro" id="IPR036291">
    <property type="entry name" value="NAD(P)-bd_dom_sf"/>
</dbReference>
<dbReference type="Proteomes" id="UP001501326">
    <property type="component" value="Unassembled WGS sequence"/>
</dbReference>
<dbReference type="Gene3D" id="3.40.50.720">
    <property type="entry name" value="NAD(P)-binding Rossmann-like Domain"/>
    <property type="match status" value="1"/>
</dbReference>
<sequence length="271" mass="27418">MGQTAGMPLPASLDLTGRTALVTGAGSPSGIGFATARHLGALGAGVVLAATSSRIKERARELEDDGVEALGLVGDLTDPEVVADLVDAAAEWGGRLDILVNNAGMVSTSQPDYLEGDLTATTPERWSESLRRNLDTAFLVTRAALPHLRLSGSGRVVMVSSVTGAVMGMRGEVAYAAAKAGMVGLTRALAVDEARHGVTVNAVAPGWIATGSQTDDEVAEGLVTPGGRSGTADEVAAAIAFLASPGAGYTTGQVLVVDGGNSVTEERALPR</sequence>
<accession>A0ABP6H7R8</accession>
<keyword evidence="4" id="KW-1185">Reference proteome</keyword>
<proteinExistence type="inferred from homology"/>
<gene>
    <name evidence="3" type="ORF">GCM10009867_25130</name>
</gene>
<dbReference type="SUPFAM" id="SSF51735">
    <property type="entry name" value="NAD(P)-binding Rossmann-fold domains"/>
    <property type="match status" value="1"/>
</dbReference>
<evidence type="ECO:0000256" key="1">
    <source>
        <dbReference type="ARBA" id="ARBA00006484"/>
    </source>
</evidence>
<name>A0ABP6H7R8_9MICO</name>
<dbReference type="PROSITE" id="PS00061">
    <property type="entry name" value="ADH_SHORT"/>
    <property type="match status" value="1"/>
</dbReference>
<evidence type="ECO:0000313" key="4">
    <source>
        <dbReference type="Proteomes" id="UP001501326"/>
    </source>
</evidence>